<keyword evidence="1 4" id="KW-0349">Heme</keyword>
<dbReference type="InterPro" id="IPR051459">
    <property type="entry name" value="Cytochrome_c-type_DH"/>
</dbReference>
<comment type="caution">
    <text evidence="7">The sequence shown here is derived from an EMBL/GenBank/DDBJ whole genome shotgun (WGS) entry which is preliminary data.</text>
</comment>
<dbReference type="PANTHER" id="PTHR35008:SF8">
    <property type="entry name" value="ALCOHOL DEHYDROGENASE CYTOCHROME C SUBUNIT"/>
    <property type="match status" value="1"/>
</dbReference>
<evidence type="ECO:0000256" key="4">
    <source>
        <dbReference type="PROSITE-ProRule" id="PRU00433"/>
    </source>
</evidence>
<evidence type="ECO:0000313" key="7">
    <source>
        <dbReference type="EMBL" id="VCU08271.1"/>
    </source>
</evidence>
<keyword evidence="2 4" id="KW-0479">Metal-binding</keyword>
<sequence>MCMRDGLLAGFAAGLLAAGVLALPATSPAAAAEGRYGFGTPATPEELARFFAIPPDGRGLPPGRGTVARGATVFAEQCVACHGEKLEGIPTPGIGGDKLVGGRGSLATKTPVKTVESYWPYATTLFDYVKRAMPFSAPGSLPDDDVYAVVAYILSQAKIIGPGDTLDATTLPKVAMPNRDGFFPDPRPERRLYR</sequence>
<dbReference type="AlphaFoldDB" id="A0A3S4FBP7"/>
<evidence type="ECO:0000256" key="2">
    <source>
        <dbReference type="ARBA" id="ARBA00022723"/>
    </source>
</evidence>
<dbReference type="GO" id="GO:0046872">
    <property type="term" value="F:metal ion binding"/>
    <property type="evidence" value="ECO:0007669"/>
    <property type="project" value="UniProtKB-KW"/>
</dbReference>
<evidence type="ECO:0000256" key="1">
    <source>
        <dbReference type="ARBA" id="ARBA00022617"/>
    </source>
</evidence>
<protein>
    <recommendedName>
        <fullName evidence="6">Cytochrome c domain-containing protein</fullName>
    </recommendedName>
</protein>
<keyword evidence="8" id="KW-1185">Reference proteome</keyword>
<reference evidence="8" key="1">
    <citation type="submission" date="2018-10" db="EMBL/GenBank/DDBJ databases">
        <authorList>
            <person name="Peiro R."/>
            <person name="Begona"/>
            <person name="Cbmso G."/>
            <person name="Lopez M."/>
            <person name="Gonzalez S."/>
            <person name="Sacristan E."/>
            <person name="Castillo E."/>
        </authorList>
    </citation>
    <scope>NUCLEOTIDE SEQUENCE [LARGE SCALE GENOMIC DNA]</scope>
</reference>
<dbReference type="EMBL" id="UWOC01000137">
    <property type="protein sequence ID" value="VCU08271.1"/>
    <property type="molecule type" value="Genomic_DNA"/>
</dbReference>
<keyword evidence="5" id="KW-0732">Signal</keyword>
<evidence type="ECO:0000313" key="8">
    <source>
        <dbReference type="Proteomes" id="UP000289200"/>
    </source>
</evidence>
<organism evidence="7 8">
    <name type="scientific">Rhodoplanes serenus</name>
    <dbReference type="NCBI Taxonomy" id="200615"/>
    <lineage>
        <taxon>Bacteria</taxon>
        <taxon>Pseudomonadati</taxon>
        <taxon>Pseudomonadota</taxon>
        <taxon>Alphaproteobacteria</taxon>
        <taxon>Hyphomicrobiales</taxon>
        <taxon>Nitrobacteraceae</taxon>
        <taxon>Rhodoplanes</taxon>
    </lineage>
</organism>
<accession>A0A3S4FBP7</accession>
<gene>
    <name evidence="7" type="ORF">RHODGE_RHODGE_02131</name>
</gene>
<dbReference type="InterPro" id="IPR009056">
    <property type="entry name" value="Cyt_c-like_dom"/>
</dbReference>
<dbReference type="PROSITE" id="PS51007">
    <property type="entry name" value="CYTC"/>
    <property type="match status" value="1"/>
</dbReference>
<feature type="signal peptide" evidence="5">
    <location>
        <begin position="1"/>
        <end position="31"/>
    </location>
</feature>
<feature type="chain" id="PRO_5018751995" description="Cytochrome c domain-containing protein" evidence="5">
    <location>
        <begin position="32"/>
        <end position="194"/>
    </location>
</feature>
<evidence type="ECO:0000256" key="5">
    <source>
        <dbReference type="SAM" id="SignalP"/>
    </source>
</evidence>
<evidence type="ECO:0000256" key="3">
    <source>
        <dbReference type="ARBA" id="ARBA00023004"/>
    </source>
</evidence>
<dbReference type="Pfam" id="PF00034">
    <property type="entry name" value="Cytochrom_C"/>
    <property type="match status" value="1"/>
</dbReference>
<dbReference type="InterPro" id="IPR036909">
    <property type="entry name" value="Cyt_c-like_dom_sf"/>
</dbReference>
<dbReference type="PANTHER" id="PTHR35008">
    <property type="entry name" value="BLL4482 PROTEIN-RELATED"/>
    <property type="match status" value="1"/>
</dbReference>
<dbReference type="GO" id="GO:0020037">
    <property type="term" value="F:heme binding"/>
    <property type="evidence" value="ECO:0007669"/>
    <property type="project" value="InterPro"/>
</dbReference>
<proteinExistence type="predicted"/>
<dbReference type="SUPFAM" id="SSF46626">
    <property type="entry name" value="Cytochrome c"/>
    <property type="match status" value="1"/>
</dbReference>
<name>A0A3S4FBP7_9BRAD</name>
<dbReference type="Proteomes" id="UP000289200">
    <property type="component" value="Unassembled WGS sequence"/>
</dbReference>
<evidence type="ECO:0000259" key="6">
    <source>
        <dbReference type="PROSITE" id="PS51007"/>
    </source>
</evidence>
<feature type="domain" description="Cytochrome c" evidence="6">
    <location>
        <begin position="65"/>
        <end position="157"/>
    </location>
</feature>
<keyword evidence="3 4" id="KW-0408">Iron</keyword>
<dbReference type="GO" id="GO:0009055">
    <property type="term" value="F:electron transfer activity"/>
    <property type="evidence" value="ECO:0007669"/>
    <property type="project" value="InterPro"/>
</dbReference>
<dbReference type="Gene3D" id="1.10.760.10">
    <property type="entry name" value="Cytochrome c-like domain"/>
    <property type="match status" value="1"/>
</dbReference>